<feature type="non-terminal residue" evidence="9">
    <location>
        <position position="1"/>
    </location>
</feature>
<dbReference type="PIRSF" id="PIRSF001473">
    <property type="entry name" value="FK506-bp_FPR3"/>
    <property type="match status" value="1"/>
</dbReference>
<protein>
    <recommendedName>
        <fullName evidence="3 6">peptidylprolyl isomerase</fullName>
        <ecNumber evidence="3 6">5.2.1.8</ecNumber>
    </recommendedName>
</protein>
<keyword evidence="10" id="KW-1185">Reference proteome</keyword>
<dbReference type="PANTHER" id="PTHR43811:SF19">
    <property type="entry name" value="39 KDA FK506-BINDING NUCLEAR PROTEIN"/>
    <property type="match status" value="1"/>
</dbReference>
<proteinExistence type="inferred from homology"/>
<evidence type="ECO:0000256" key="7">
    <source>
        <dbReference type="SAM" id="MobiDB-lite"/>
    </source>
</evidence>
<dbReference type="Gene3D" id="3.10.50.40">
    <property type="match status" value="1"/>
</dbReference>
<evidence type="ECO:0000313" key="10">
    <source>
        <dbReference type="Proteomes" id="UP000717328"/>
    </source>
</evidence>
<dbReference type="InterPro" id="IPR023566">
    <property type="entry name" value="PPIase_Fpr3/Fpr4-like"/>
</dbReference>
<dbReference type="PANTHER" id="PTHR43811">
    <property type="entry name" value="FKBP-TYPE PEPTIDYL-PROLYL CIS-TRANS ISOMERASE FKPA"/>
    <property type="match status" value="1"/>
</dbReference>
<dbReference type="InterPro" id="IPR041232">
    <property type="entry name" value="NPL"/>
</dbReference>
<feature type="region of interest" description="Disordered" evidence="7">
    <location>
        <begin position="141"/>
        <end position="223"/>
    </location>
</feature>
<dbReference type="Pfam" id="PF00254">
    <property type="entry name" value="FKBP_C"/>
    <property type="match status" value="1"/>
</dbReference>
<dbReference type="AlphaFoldDB" id="A0A9P7FVC0"/>
<dbReference type="Gene3D" id="2.60.120.340">
    <property type="entry name" value="Nucleoplasmin core domain"/>
    <property type="match status" value="1"/>
</dbReference>
<evidence type="ECO:0000313" key="9">
    <source>
        <dbReference type="EMBL" id="KAG5635502.1"/>
    </source>
</evidence>
<evidence type="ECO:0000259" key="8">
    <source>
        <dbReference type="PROSITE" id="PS50059"/>
    </source>
</evidence>
<dbReference type="EC" id="5.2.1.8" evidence="3 6"/>
<reference evidence="9" key="2">
    <citation type="submission" date="2021-10" db="EMBL/GenBank/DDBJ databases">
        <title>Phylogenomics reveals ancestral predisposition of the termite-cultivated fungus Termitomyces towards a domesticated lifestyle.</title>
        <authorList>
            <person name="Auxier B."/>
            <person name="Grum-Grzhimaylo A."/>
            <person name="Cardenas M.E."/>
            <person name="Lodge J.D."/>
            <person name="Laessoe T."/>
            <person name="Pedersen O."/>
            <person name="Smith M.E."/>
            <person name="Kuyper T.W."/>
            <person name="Franco-Molano E.A."/>
            <person name="Baroni T.J."/>
            <person name="Aanen D.K."/>
        </authorList>
    </citation>
    <scope>NUCLEOTIDE SEQUENCE</scope>
    <source>
        <strain evidence="9">D49</strain>
    </source>
</reference>
<organism evidence="9 10">
    <name type="scientific">Sphagnurus paluster</name>
    <dbReference type="NCBI Taxonomy" id="117069"/>
    <lineage>
        <taxon>Eukaryota</taxon>
        <taxon>Fungi</taxon>
        <taxon>Dikarya</taxon>
        <taxon>Basidiomycota</taxon>
        <taxon>Agaricomycotina</taxon>
        <taxon>Agaricomycetes</taxon>
        <taxon>Agaricomycetidae</taxon>
        <taxon>Agaricales</taxon>
        <taxon>Tricholomatineae</taxon>
        <taxon>Lyophyllaceae</taxon>
        <taxon>Sphagnurus</taxon>
    </lineage>
</organism>
<dbReference type="FunFam" id="3.10.50.40:FF:000006">
    <property type="entry name" value="Peptidyl-prolyl cis-trans isomerase"/>
    <property type="match status" value="1"/>
</dbReference>
<dbReference type="PROSITE" id="PS50059">
    <property type="entry name" value="FKBP_PPIASE"/>
    <property type="match status" value="1"/>
</dbReference>
<dbReference type="GO" id="GO:0000785">
    <property type="term" value="C:chromatin"/>
    <property type="evidence" value="ECO:0007669"/>
    <property type="project" value="TreeGrafter"/>
</dbReference>
<evidence type="ECO:0000256" key="3">
    <source>
        <dbReference type="ARBA" id="ARBA00013194"/>
    </source>
</evidence>
<accession>A0A9P7FVC0</accession>
<dbReference type="Pfam" id="PF17800">
    <property type="entry name" value="NPL"/>
    <property type="match status" value="1"/>
</dbReference>
<dbReference type="InterPro" id="IPR046357">
    <property type="entry name" value="PPIase_dom_sf"/>
</dbReference>
<dbReference type="EMBL" id="JABCKI010006076">
    <property type="protein sequence ID" value="KAG5635502.1"/>
    <property type="molecule type" value="Genomic_DNA"/>
</dbReference>
<sequence>MALAIGVWSIELVPGKEQLVQPAADIRISNVALGDVLKDASGRTTVKLTYEPSGRPDSDDEDEEIPAPVTTILCSLKPDTFEQTTTDIVLLEDETYKFELTGKNSVYLTGNYIEQAVNNPPFGDEDEDDMDSDEDAYDLREVSSDVEMHPDDLDSDASRFEEVEEAPKSLKRPREAEAEEVAKPSKAEKKKKQKLEAEAKVTETPADKKPSAKKDKADGSKATKPVEREILGGIKILDAKVGEGPMAKKGNTVRMRYVGKLANGKVFDSNTKGKPFTFHLGKGEVIKGWDEGIVGMQVGGERRLTLPPAMAYGKKGTDGIPKNSTLIF</sequence>
<gene>
    <name evidence="9" type="ORF">H0H81_011021</name>
</gene>
<evidence type="ECO:0000256" key="2">
    <source>
        <dbReference type="ARBA" id="ARBA00007838"/>
    </source>
</evidence>
<keyword evidence="5 6" id="KW-0413">Isomerase</keyword>
<name>A0A9P7FVC0_9AGAR</name>
<dbReference type="InterPro" id="IPR001179">
    <property type="entry name" value="PPIase_FKBP_dom"/>
</dbReference>
<evidence type="ECO:0000256" key="6">
    <source>
        <dbReference type="PROSITE-ProRule" id="PRU00277"/>
    </source>
</evidence>
<dbReference type="SUPFAM" id="SSF54534">
    <property type="entry name" value="FKBP-like"/>
    <property type="match status" value="1"/>
</dbReference>
<evidence type="ECO:0000256" key="1">
    <source>
        <dbReference type="ARBA" id="ARBA00000971"/>
    </source>
</evidence>
<feature type="domain" description="PPIase FKBP-type" evidence="8">
    <location>
        <begin position="250"/>
        <end position="328"/>
    </location>
</feature>
<dbReference type="GO" id="GO:0003755">
    <property type="term" value="F:peptidyl-prolyl cis-trans isomerase activity"/>
    <property type="evidence" value="ECO:0007669"/>
    <property type="project" value="UniProtKB-KW"/>
</dbReference>
<evidence type="ECO:0000256" key="5">
    <source>
        <dbReference type="ARBA" id="ARBA00023235"/>
    </source>
</evidence>
<comment type="caution">
    <text evidence="9">The sequence shown here is derived from an EMBL/GenBank/DDBJ whole genome shotgun (WGS) entry which is preliminary data.</text>
</comment>
<comment type="catalytic activity">
    <reaction evidence="1 6">
        <text>[protein]-peptidylproline (omega=180) = [protein]-peptidylproline (omega=0)</text>
        <dbReference type="Rhea" id="RHEA:16237"/>
        <dbReference type="Rhea" id="RHEA-COMP:10747"/>
        <dbReference type="Rhea" id="RHEA-COMP:10748"/>
        <dbReference type="ChEBI" id="CHEBI:83833"/>
        <dbReference type="ChEBI" id="CHEBI:83834"/>
        <dbReference type="EC" id="5.2.1.8"/>
    </reaction>
</comment>
<dbReference type="OrthoDB" id="77911at2759"/>
<feature type="compositionally biased region" description="Basic and acidic residues" evidence="7">
    <location>
        <begin position="194"/>
        <end position="223"/>
    </location>
</feature>
<dbReference type="Proteomes" id="UP000717328">
    <property type="component" value="Unassembled WGS sequence"/>
</dbReference>
<comment type="similarity">
    <text evidence="2">Belongs to the FKBP-type PPIase family. FKBP3/4 subfamily.</text>
</comment>
<dbReference type="GO" id="GO:0005730">
    <property type="term" value="C:nucleolus"/>
    <property type="evidence" value="ECO:0007669"/>
    <property type="project" value="TreeGrafter"/>
</dbReference>
<reference evidence="9" key="1">
    <citation type="submission" date="2021-02" db="EMBL/GenBank/DDBJ databases">
        <authorList>
            <person name="Nieuwenhuis M."/>
            <person name="Van De Peppel L.J.J."/>
        </authorList>
    </citation>
    <scope>NUCLEOTIDE SEQUENCE</scope>
    <source>
        <strain evidence="9">D49</strain>
    </source>
</reference>
<feature type="compositionally biased region" description="Basic and acidic residues" evidence="7">
    <location>
        <begin position="141"/>
        <end position="187"/>
    </location>
</feature>
<evidence type="ECO:0000256" key="4">
    <source>
        <dbReference type="ARBA" id="ARBA00023110"/>
    </source>
</evidence>
<keyword evidence="4 6" id="KW-0697">Rotamase</keyword>